<dbReference type="STRING" id="888268.A0A1E5VGL5"/>
<name>A0A1E5VGL5_9POAL</name>
<dbReference type="AlphaFoldDB" id="A0A1E5VGL5"/>
<protein>
    <submittedName>
        <fullName evidence="7">Lichenase-2</fullName>
    </submittedName>
</protein>
<evidence type="ECO:0000256" key="4">
    <source>
        <dbReference type="RuleBase" id="RU004335"/>
    </source>
</evidence>
<dbReference type="GO" id="GO:0042973">
    <property type="term" value="F:glucan endo-1,3-beta-D-glucosidase activity"/>
    <property type="evidence" value="ECO:0007669"/>
    <property type="project" value="UniProtKB-ARBA"/>
</dbReference>
<evidence type="ECO:0000256" key="6">
    <source>
        <dbReference type="SAM" id="MobiDB-lite"/>
    </source>
</evidence>
<evidence type="ECO:0000256" key="1">
    <source>
        <dbReference type="ARBA" id="ARBA00008773"/>
    </source>
</evidence>
<keyword evidence="3 5" id="KW-0326">Glycosidase</keyword>
<dbReference type="FunFam" id="3.20.20.80:FF:000010">
    <property type="entry name" value="glucan endo-1,3-beta-glucosidase, basic"/>
    <property type="match status" value="1"/>
</dbReference>
<reference evidence="7 8" key="1">
    <citation type="submission" date="2016-09" db="EMBL/GenBank/DDBJ databases">
        <title>The draft genome of Dichanthelium oligosanthes: A C3 panicoid grass species.</title>
        <authorList>
            <person name="Studer A.J."/>
            <person name="Schnable J.C."/>
            <person name="Brutnell T.P."/>
        </authorList>
    </citation>
    <scope>NUCLEOTIDE SEQUENCE [LARGE SCALE GENOMIC DNA]</scope>
    <source>
        <strain evidence="8">cv. Kellogg 1175</strain>
        <tissue evidence="7">Leaf</tissue>
    </source>
</reference>
<feature type="compositionally biased region" description="Basic and acidic residues" evidence="6">
    <location>
        <begin position="304"/>
        <end position="314"/>
    </location>
</feature>
<dbReference type="Pfam" id="PF00332">
    <property type="entry name" value="Glyco_hydro_17"/>
    <property type="match status" value="1"/>
</dbReference>
<evidence type="ECO:0000313" key="7">
    <source>
        <dbReference type="EMBL" id="OEL24251.1"/>
    </source>
</evidence>
<dbReference type="Proteomes" id="UP000095767">
    <property type="component" value="Unassembled WGS sequence"/>
</dbReference>
<gene>
    <name evidence="7" type="ORF">BAE44_0014728</name>
</gene>
<dbReference type="SUPFAM" id="SSF51445">
    <property type="entry name" value="(Trans)glycosidases"/>
    <property type="match status" value="1"/>
</dbReference>
<dbReference type="EMBL" id="LWDX02040145">
    <property type="protein sequence ID" value="OEL24251.1"/>
    <property type="molecule type" value="Genomic_DNA"/>
</dbReference>
<dbReference type="GO" id="GO:0005975">
    <property type="term" value="P:carbohydrate metabolic process"/>
    <property type="evidence" value="ECO:0007669"/>
    <property type="project" value="InterPro"/>
</dbReference>
<evidence type="ECO:0000313" key="8">
    <source>
        <dbReference type="Proteomes" id="UP000095767"/>
    </source>
</evidence>
<dbReference type="PANTHER" id="PTHR32227">
    <property type="entry name" value="GLUCAN ENDO-1,3-BETA-GLUCOSIDASE BG1-RELATED-RELATED"/>
    <property type="match status" value="1"/>
</dbReference>
<dbReference type="InterPro" id="IPR017853">
    <property type="entry name" value="GH"/>
</dbReference>
<comment type="caution">
    <text evidence="7">The sequence shown here is derived from an EMBL/GenBank/DDBJ whole genome shotgun (WGS) entry which is preliminary data.</text>
</comment>
<evidence type="ECO:0000256" key="2">
    <source>
        <dbReference type="ARBA" id="ARBA00022801"/>
    </source>
</evidence>
<dbReference type="PROSITE" id="PS00587">
    <property type="entry name" value="GLYCOSYL_HYDROL_F17"/>
    <property type="match status" value="1"/>
</dbReference>
<dbReference type="OrthoDB" id="941679at2759"/>
<sequence>MSGSNLPPASTVIDMYKSNGIKSIRLYAPDKPALEALGGTGISVLVGAPNDLLANLSSSKAAATSWVRDNIKAYPSVKLRYIAVGNEVFGLPALDHLLPAMENVHAAIAAAKLSNIKVTTSVSQEILGIFSLPSAAEFVGDAQGFMGPILRFLERTDAPLMANIYTYFPYAYNPSGMDIGYALLSAKDTVVKDGEYGYKNLFDTTVDAFYGAMARQGVSGVRVVVSESGWPSGGGKAATPANARIYNQNLIDHVKRGTPRHPEAIKLYLFSMFNENQKNKGVEQNWGLFYPNMKPVYKISLKSSSKELSNKDPDGDSPAPAPA</sequence>
<dbReference type="InterPro" id="IPR044965">
    <property type="entry name" value="Glyco_hydro_17_plant"/>
</dbReference>
<accession>A0A1E5VGL5</accession>
<keyword evidence="8" id="KW-1185">Reference proteome</keyword>
<evidence type="ECO:0000256" key="5">
    <source>
        <dbReference type="RuleBase" id="RU004336"/>
    </source>
</evidence>
<organism evidence="7 8">
    <name type="scientific">Dichanthelium oligosanthes</name>
    <dbReference type="NCBI Taxonomy" id="888268"/>
    <lineage>
        <taxon>Eukaryota</taxon>
        <taxon>Viridiplantae</taxon>
        <taxon>Streptophyta</taxon>
        <taxon>Embryophyta</taxon>
        <taxon>Tracheophyta</taxon>
        <taxon>Spermatophyta</taxon>
        <taxon>Magnoliopsida</taxon>
        <taxon>Liliopsida</taxon>
        <taxon>Poales</taxon>
        <taxon>Poaceae</taxon>
        <taxon>PACMAD clade</taxon>
        <taxon>Panicoideae</taxon>
        <taxon>Panicodae</taxon>
        <taxon>Paniceae</taxon>
        <taxon>Dichantheliinae</taxon>
        <taxon>Dichanthelium</taxon>
    </lineage>
</organism>
<dbReference type="InterPro" id="IPR000490">
    <property type="entry name" value="Glyco_hydro_17"/>
</dbReference>
<dbReference type="Gene3D" id="3.20.20.80">
    <property type="entry name" value="Glycosidases"/>
    <property type="match status" value="1"/>
</dbReference>
<comment type="similarity">
    <text evidence="1 4">Belongs to the glycosyl hydrolase 17 family.</text>
</comment>
<feature type="region of interest" description="Disordered" evidence="6">
    <location>
        <begin position="304"/>
        <end position="323"/>
    </location>
</feature>
<proteinExistence type="inferred from homology"/>
<keyword evidence="2 5" id="KW-0378">Hydrolase</keyword>
<evidence type="ECO:0000256" key="3">
    <source>
        <dbReference type="ARBA" id="ARBA00023295"/>
    </source>
</evidence>